<evidence type="ECO:0000259" key="9">
    <source>
        <dbReference type="PROSITE" id="PS50928"/>
    </source>
</evidence>
<dbReference type="Gene3D" id="1.10.3720.10">
    <property type="entry name" value="MetI-like"/>
    <property type="match status" value="2"/>
</dbReference>
<evidence type="ECO:0000256" key="8">
    <source>
        <dbReference type="SAM" id="MobiDB-lite"/>
    </source>
</evidence>
<dbReference type="GO" id="GO:0055085">
    <property type="term" value="P:transmembrane transport"/>
    <property type="evidence" value="ECO:0007669"/>
    <property type="project" value="InterPro"/>
</dbReference>
<protein>
    <submittedName>
        <fullName evidence="10">Lactose transport system permease protein LacF</fullName>
    </submittedName>
</protein>
<dbReference type="PANTHER" id="PTHR30193:SF37">
    <property type="entry name" value="INNER MEMBRANE ABC TRANSPORTER PERMEASE PROTEIN YCJO"/>
    <property type="match status" value="1"/>
</dbReference>
<dbReference type="PROSITE" id="PS50928">
    <property type="entry name" value="ABC_TM1"/>
    <property type="match status" value="1"/>
</dbReference>
<feature type="domain" description="ABC transmembrane type-1" evidence="9">
    <location>
        <begin position="106"/>
        <end position="355"/>
    </location>
</feature>
<evidence type="ECO:0000256" key="2">
    <source>
        <dbReference type="ARBA" id="ARBA00022448"/>
    </source>
</evidence>
<dbReference type="SUPFAM" id="SSF161098">
    <property type="entry name" value="MetI-like"/>
    <property type="match status" value="1"/>
</dbReference>
<dbReference type="Pfam" id="PF00528">
    <property type="entry name" value="BPD_transp_1"/>
    <property type="match status" value="1"/>
</dbReference>
<organism evidence="10 11">
    <name type="scientific">Clavibacter michiganensis</name>
    <dbReference type="NCBI Taxonomy" id="28447"/>
    <lineage>
        <taxon>Bacteria</taxon>
        <taxon>Bacillati</taxon>
        <taxon>Actinomycetota</taxon>
        <taxon>Actinomycetes</taxon>
        <taxon>Micrococcales</taxon>
        <taxon>Microbacteriaceae</taxon>
        <taxon>Clavibacter</taxon>
    </lineage>
</organism>
<dbReference type="InterPro" id="IPR035906">
    <property type="entry name" value="MetI-like_sf"/>
</dbReference>
<keyword evidence="2 7" id="KW-0813">Transport</keyword>
<comment type="subcellular location">
    <subcellularLocation>
        <location evidence="1 7">Cell membrane</location>
        <topology evidence="1 7">Multi-pass membrane protein</topology>
    </subcellularLocation>
</comment>
<comment type="caution">
    <text evidence="10">The sequence shown here is derived from an EMBL/GenBank/DDBJ whole genome shotgun (WGS) entry which is preliminary data.</text>
</comment>
<reference evidence="10 11" key="1">
    <citation type="submission" date="2016-08" db="EMBL/GenBank/DDBJ databases">
        <title>Genome sequence of Clavibacter michiganensis spp. strain CASJ009.</title>
        <authorList>
            <person name="Thapa S.P."/>
            <person name="Coaker G."/>
        </authorList>
    </citation>
    <scope>NUCLEOTIDE SEQUENCE [LARGE SCALE GENOMIC DNA]</scope>
    <source>
        <strain evidence="10">CASJ009</strain>
    </source>
</reference>
<evidence type="ECO:0000256" key="3">
    <source>
        <dbReference type="ARBA" id="ARBA00022475"/>
    </source>
</evidence>
<proteinExistence type="inferred from homology"/>
<evidence type="ECO:0000313" key="11">
    <source>
        <dbReference type="Proteomes" id="UP000195106"/>
    </source>
</evidence>
<dbReference type="InterPro" id="IPR051393">
    <property type="entry name" value="ABC_transporter_permease"/>
</dbReference>
<evidence type="ECO:0000256" key="6">
    <source>
        <dbReference type="ARBA" id="ARBA00023136"/>
    </source>
</evidence>
<dbReference type="GO" id="GO:0005886">
    <property type="term" value="C:plasma membrane"/>
    <property type="evidence" value="ECO:0007669"/>
    <property type="project" value="UniProtKB-SubCell"/>
</dbReference>
<comment type="similarity">
    <text evidence="7">Belongs to the binding-protein-dependent transport system permease family.</text>
</comment>
<feature type="transmembrane region" description="Helical" evidence="7">
    <location>
        <begin position="282"/>
        <end position="302"/>
    </location>
</feature>
<dbReference type="RefSeq" id="WP_094116663.1">
    <property type="nucleotide sequence ID" value="NZ_PSTS01000027.1"/>
</dbReference>
<dbReference type="CDD" id="cd06261">
    <property type="entry name" value="TM_PBP2"/>
    <property type="match status" value="1"/>
</dbReference>
<sequence length="379" mass="40484">MSSQVVADRPAARGAASGGRAPRGRTRGPGIRGRETRYAWLFTLPAIVIVGVFLVLPIGLALWVSMSDWNGLGSPLGDTARFVGADNYQAVLTDPGLAQKDFGTAIRNNVYYVLLVVPLQTALALFLAVQVNRRVLRGRGFFRTAFYFPSVTSSIAITVIFLFLFSASGVVNAVLGWFGASGPTWMADSTGVLHALLGLAGVDQAPAALTGAAPLGLTWWDWLSGPSVAMCVLIAMAVFTTSGTFMLLFLAALQSIGGEIEEAAMMDGAGVFRKFFSVTLPMLKPTLFTVLTLGLIGTWQVFDQIYLTGGGAPGKSLLTPAYLAYSTSFTDLQWGQGAAIAFILFFIIVALTLMQRALLADRGERPRRTRRAARTGEAR</sequence>
<dbReference type="InterPro" id="IPR000515">
    <property type="entry name" value="MetI-like"/>
</dbReference>
<evidence type="ECO:0000256" key="4">
    <source>
        <dbReference type="ARBA" id="ARBA00022692"/>
    </source>
</evidence>
<feature type="transmembrane region" description="Helical" evidence="7">
    <location>
        <begin position="141"/>
        <end position="165"/>
    </location>
</feature>
<evidence type="ECO:0000256" key="7">
    <source>
        <dbReference type="RuleBase" id="RU363032"/>
    </source>
</evidence>
<keyword evidence="3" id="KW-1003">Cell membrane</keyword>
<dbReference type="AlphaFoldDB" id="A0A251XXP1"/>
<dbReference type="EMBL" id="MDHJ01000001">
    <property type="protein sequence ID" value="OUE10260.1"/>
    <property type="molecule type" value="Genomic_DNA"/>
</dbReference>
<feature type="transmembrane region" description="Helical" evidence="7">
    <location>
        <begin position="38"/>
        <end position="64"/>
    </location>
</feature>
<keyword evidence="6 7" id="KW-0472">Membrane</keyword>
<evidence type="ECO:0000256" key="5">
    <source>
        <dbReference type="ARBA" id="ARBA00022989"/>
    </source>
</evidence>
<evidence type="ECO:0000313" key="10">
    <source>
        <dbReference type="EMBL" id="OUE10260.1"/>
    </source>
</evidence>
<name>A0A251XXP1_9MICO</name>
<gene>
    <name evidence="10" type="primary">lacF_14</name>
    <name evidence="10" type="ORF">CMsap09_15030</name>
</gene>
<dbReference type="OrthoDB" id="9805974at2"/>
<feature type="transmembrane region" description="Helical" evidence="7">
    <location>
        <begin position="338"/>
        <end position="359"/>
    </location>
</feature>
<feature type="transmembrane region" description="Helical" evidence="7">
    <location>
        <begin position="110"/>
        <end position="129"/>
    </location>
</feature>
<keyword evidence="5 7" id="KW-1133">Transmembrane helix</keyword>
<dbReference type="PANTHER" id="PTHR30193">
    <property type="entry name" value="ABC TRANSPORTER PERMEASE PROTEIN"/>
    <property type="match status" value="1"/>
</dbReference>
<keyword evidence="4 7" id="KW-0812">Transmembrane</keyword>
<feature type="transmembrane region" description="Helical" evidence="7">
    <location>
        <begin position="227"/>
        <end position="253"/>
    </location>
</feature>
<dbReference type="Proteomes" id="UP000195106">
    <property type="component" value="Unassembled WGS sequence"/>
</dbReference>
<evidence type="ECO:0000256" key="1">
    <source>
        <dbReference type="ARBA" id="ARBA00004651"/>
    </source>
</evidence>
<feature type="region of interest" description="Disordered" evidence="8">
    <location>
        <begin position="1"/>
        <end position="30"/>
    </location>
</feature>
<accession>A0A251XXP1</accession>